<comment type="similarity">
    <text evidence="2">Belongs to the plant ACBP60 protein family.</text>
</comment>
<feature type="compositionally biased region" description="Basic and acidic residues" evidence="8">
    <location>
        <begin position="1"/>
        <end position="17"/>
    </location>
</feature>
<feature type="domain" description="Calmodulin binding protein-like N-terminal" evidence="9">
    <location>
        <begin position="92"/>
        <end position="239"/>
    </location>
</feature>
<feature type="region of interest" description="Disordered" evidence="8">
    <location>
        <begin position="1"/>
        <end position="28"/>
    </location>
</feature>
<organism evidence="12 13">
    <name type="scientific">Sphagnum jensenii</name>
    <dbReference type="NCBI Taxonomy" id="128206"/>
    <lineage>
        <taxon>Eukaryota</taxon>
        <taxon>Viridiplantae</taxon>
        <taxon>Streptophyta</taxon>
        <taxon>Embryophyta</taxon>
        <taxon>Bryophyta</taxon>
        <taxon>Sphagnophytina</taxon>
        <taxon>Sphagnopsida</taxon>
        <taxon>Sphagnales</taxon>
        <taxon>Sphagnaceae</taxon>
        <taxon>Sphagnum</taxon>
    </lineage>
</organism>
<sequence length="475" mass="53253">MAGMGREKRPFEVESTREGGVVGGEKRPRSGLGRVIVEAVKIDSFQKVCSSLEPLLRKVVSPILNQSFWKCLSLIKFQTLPKRIQGPDQRNLRLQFRNKLALPLFTGSKVDGEQGSGIHVALLDADTGQIVSRGPEASMKLDIVVLEGDFAADDEENWTREEFENALVRERDGKRPLLAGELSVMLKDGVGTLSELTFTDNSSWIRSRKFRIGVKVSDSVFEGLQIQEAVTEAFTVKDHRGELYKKHYPPALNDDVWRLDKIGKDGAFHKRLNQAGLWTVEHFLRLVVMDPQRLHNILGGGMSNRMWDSTVEHAKTCILSGKLHVYYADEKQNIGVIFNNIFQLMGLIADGSYMSVDSLSDSEKVYVDKLVKVAYENWESVVEYEGEALADVQAYPVKGMETYTQDPINGLSGSTFYLQGSGCLQEQGCQINQKELLSYEYSGFSRKCELQHRGQDHCLKVAAMSENGKSLEDTE</sequence>
<evidence type="ECO:0000256" key="8">
    <source>
        <dbReference type="SAM" id="MobiDB-lite"/>
    </source>
</evidence>
<evidence type="ECO:0000256" key="2">
    <source>
        <dbReference type="ARBA" id="ARBA00007214"/>
    </source>
</evidence>
<reference evidence="12" key="1">
    <citation type="submission" date="2024-03" db="EMBL/GenBank/DDBJ databases">
        <authorList>
            <consortium name="ELIXIR-Norway"/>
            <consortium name="Elixir Norway"/>
        </authorList>
    </citation>
    <scope>NUCLEOTIDE SEQUENCE</scope>
</reference>
<dbReference type="InterPro" id="IPR046829">
    <property type="entry name" value="Calmod_bind_C"/>
</dbReference>
<comment type="subcellular location">
    <subcellularLocation>
        <location evidence="1">Nucleus</location>
    </subcellularLocation>
</comment>
<feature type="domain" description="Calmodulin binding protein central" evidence="10">
    <location>
        <begin position="251"/>
        <end position="317"/>
    </location>
</feature>
<evidence type="ECO:0008006" key="14">
    <source>
        <dbReference type="Google" id="ProtNLM"/>
    </source>
</evidence>
<dbReference type="PANTHER" id="PTHR31713">
    <property type="entry name" value="OS02G0177800 PROTEIN"/>
    <property type="match status" value="1"/>
</dbReference>
<evidence type="ECO:0000256" key="1">
    <source>
        <dbReference type="ARBA" id="ARBA00004123"/>
    </source>
</evidence>
<evidence type="ECO:0000313" key="13">
    <source>
        <dbReference type="Proteomes" id="UP001497522"/>
    </source>
</evidence>
<dbReference type="Pfam" id="PF20451">
    <property type="entry name" value="Calmod_bind_M"/>
    <property type="match status" value="1"/>
</dbReference>
<keyword evidence="4" id="KW-0238">DNA-binding</keyword>
<dbReference type="InterPro" id="IPR046831">
    <property type="entry name" value="Calmodulin_bind_N"/>
</dbReference>
<accession>A0ABP1A9S0</accession>
<dbReference type="Pfam" id="PF07887">
    <property type="entry name" value="Calmodulin_bind"/>
    <property type="match status" value="1"/>
</dbReference>
<keyword evidence="3" id="KW-0805">Transcription regulation</keyword>
<dbReference type="InterPro" id="IPR046830">
    <property type="entry name" value="Calmod_bind_M"/>
</dbReference>
<evidence type="ECO:0000256" key="7">
    <source>
        <dbReference type="ARBA" id="ARBA00023242"/>
    </source>
</evidence>
<evidence type="ECO:0000256" key="4">
    <source>
        <dbReference type="ARBA" id="ARBA00023125"/>
    </source>
</evidence>
<dbReference type="Proteomes" id="UP001497522">
    <property type="component" value="Chromosome 10"/>
</dbReference>
<evidence type="ECO:0000256" key="3">
    <source>
        <dbReference type="ARBA" id="ARBA00023015"/>
    </source>
</evidence>
<evidence type="ECO:0000256" key="6">
    <source>
        <dbReference type="ARBA" id="ARBA00023163"/>
    </source>
</evidence>
<protein>
    <recommendedName>
        <fullName evidence="14">Calmodulin-binding protein</fullName>
    </recommendedName>
</protein>
<keyword evidence="7" id="KW-0539">Nucleus</keyword>
<evidence type="ECO:0000259" key="10">
    <source>
        <dbReference type="Pfam" id="PF20451"/>
    </source>
</evidence>
<evidence type="ECO:0000259" key="9">
    <source>
        <dbReference type="Pfam" id="PF07887"/>
    </source>
</evidence>
<proteinExistence type="inferred from homology"/>
<dbReference type="PANTHER" id="PTHR31713:SF96">
    <property type="entry name" value="OS02G0562300 PROTEIN"/>
    <property type="match status" value="1"/>
</dbReference>
<evidence type="ECO:0000259" key="11">
    <source>
        <dbReference type="Pfam" id="PF20452"/>
    </source>
</evidence>
<dbReference type="EMBL" id="OZ023711">
    <property type="protein sequence ID" value="CAK9859287.1"/>
    <property type="molecule type" value="Genomic_DNA"/>
</dbReference>
<name>A0ABP1A9S0_9BRYO</name>
<keyword evidence="6" id="KW-0804">Transcription</keyword>
<evidence type="ECO:0000256" key="5">
    <source>
        <dbReference type="ARBA" id="ARBA00023159"/>
    </source>
</evidence>
<gene>
    <name evidence="12" type="ORF">CSSPJE1EN2_LOCUS2282</name>
</gene>
<keyword evidence="5" id="KW-0010">Activator</keyword>
<evidence type="ECO:0000313" key="12">
    <source>
        <dbReference type="EMBL" id="CAK9859287.1"/>
    </source>
</evidence>
<dbReference type="Pfam" id="PF20452">
    <property type="entry name" value="Calmod_bind_C"/>
    <property type="match status" value="1"/>
</dbReference>
<feature type="domain" description="Calmodulin binding protein C-terminal" evidence="11">
    <location>
        <begin position="322"/>
        <end position="384"/>
    </location>
</feature>
<keyword evidence="13" id="KW-1185">Reference proteome</keyword>
<dbReference type="InterPro" id="IPR012416">
    <property type="entry name" value="CBP60"/>
</dbReference>